<evidence type="ECO:0000256" key="3">
    <source>
        <dbReference type="ARBA" id="ARBA00006402"/>
    </source>
</evidence>
<dbReference type="InterPro" id="IPR003661">
    <property type="entry name" value="HisK_dim/P_dom"/>
</dbReference>
<dbReference type="InterPro" id="IPR005467">
    <property type="entry name" value="His_kinase_dom"/>
</dbReference>
<dbReference type="InterPro" id="IPR004358">
    <property type="entry name" value="Sig_transdc_His_kin-like_C"/>
</dbReference>
<dbReference type="PROSITE" id="PS50109">
    <property type="entry name" value="HIS_KIN"/>
    <property type="match status" value="1"/>
</dbReference>
<keyword evidence="16" id="KW-1185">Reference proteome</keyword>
<protein>
    <recommendedName>
        <fullName evidence="11">Circadian input-output histidine kinase CikA</fullName>
        <ecNumber evidence="4">2.7.13.3</ecNumber>
    </recommendedName>
</protein>
<dbReference type="Pfam" id="PF02518">
    <property type="entry name" value="HATPase_c"/>
    <property type="match status" value="1"/>
</dbReference>
<sequence length="501" mass="55437">MDFCKIFLGNTALLIAAAYLANLVYKYGLARAPKHVKYTCSVLLIIFCGWLSMVFGYKLSENVIFDLRIIPLIIATVTYAEPMTLVIIGIGIGFARLTFGVNEASVAGLFNLCILGAAAALLNMWMRRKGFSLVTRGFLAILVLNVLNCIDIAFLGVIPAAHYFETIMPATLPLTLLLSLIFSLILRDFQLEAARTIQLKQSNVLLSAQAEELHQAKRVLEERAKELARSSRYKTEFLANMSHELRTPLNSIINFAELISDNDDSRTKEEMAEYGEIIHQSGYELLRIINDILDLSKVEAGRLEIMREEMNISEIPQLLQMHFELVAQKENVGFSIKLDPSLPETFRTDPSRVQQILRNLLSNAFKFTHQGKVSLVIRAEHNPEGKLAGSWIVFDVQDTGIGISPPQQRRIFEAFAQADGSISRKYGGTGLGLSISRDLAHLLGGFIRLESKVGRGSCFSLYLPLVSEAEECATLEITPSAGGVEQKALLPGRTGTVPGLE</sequence>
<dbReference type="STRING" id="297318.BK138_21610"/>
<evidence type="ECO:0000256" key="2">
    <source>
        <dbReference type="ARBA" id="ARBA00004370"/>
    </source>
</evidence>
<evidence type="ECO:0000256" key="1">
    <source>
        <dbReference type="ARBA" id="ARBA00000085"/>
    </source>
</evidence>
<feature type="domain" description="Histidine kinase" evidence="14">
    <location>
        <begin position="240"/>
        <end position="467"/>
    </location>
</feature>
<dbReference type="InterPro" id="IPR036097">
    <property type="entry name" value="HisK_dim/P_sf"/>
</dbReference>
<organism evidence="15 16">
    <name type="scientific">Paenibacillus rhizosphaerae</name>
    <dbReference type="NCBI Taxonomy" id="297318"/>
    <lineage>
        <taxon>Bacteria</taxon>
        <taxon>Bacillati</taxon>
        <taxon>Bacillota</taxon>
        <taxon>Bacilli</taxon>
        <taxon>Bacillales</taxon>
        <taxon>Paenibacillaceae</taxon>
        <taxon>Paenibacillus</taxon>
    </lineage>
</organism>
<dbReference type="GO" id="GO:0016020">
    <property type="term" value="C:membrane"/>
    <property type="evidence" value="ECO:0007669"/>
    <property type="project" value="UniProtKB-SubCell"/>
</dbReference>
<keyword evidence="6" id="KW-0808">Transferase</keyword>
<dbReference type="FunFam" id="1.10.287.130:FF:000001">
    <property type="entry name" value="Two-component sensor histidine kinase"/>
    <property type="match status" value="1"/>
</dbReference>
<dbReference type="Proteomes" id="UP000187172">
    <property type="component" value="Unassembled WGS sequence"/>
</dbReference>
<evidence type="ECO:0000256" key="9">
    <source>
        <dbReference type="ARBA" id="ARBA00022840"/>
    </source>
</evidence>
<dbReference type="SMART" id="SM00388">
    <property type="entry name" value="HisKA"/>
    <property type="match status" value="1"/>
</dbReference>
<feature type="transmembrane region" description="Helical" evidence="13">
    <location>
        <begin position="69"/>
        <end position="94"/>
    </location>
</feature>
<keyword evidence="5" id="KW-0597">Phosphoprotein</keyword>
<dbReference type="EC" id="2.7.13.3" evidence="4"/>
<keyword evidence="13" id="KW-0472">Membrane</keyword>
<dbReference type="GO" id="GO:0005524">
    <property type="term" value="F:ATP binding"/>
    <property type="evidence" value="ECO:0007669"/>
    <property type="project" value="UniProtKB-KW"/>
</dbReference>
<evidence type="ECO:0000256" key="8">
    <source>
        <dbReference type="ARBA" id="ARBA00022777"/>
    </source>
</evidence>
<keyword evidence="13" id="KW-1133">Transmembrane helix</keyword>
<feature type="transmembrane region" description="Helical" evidence="13">
    <location>
        <begin position="7"/>
        <end position="24"/>
    </location>
</feature>
<dbReference type="GO" id="GO:0000155">
    <property type="term" value="F:phosphorelay sensor kinase activity"/>
    <property type="evidence" value="ECO:0007669"/>
    <property type="project" value="InterPro"/>
</dbReference>
<gene>
    <name evidence="15" type="ORF">BK138_21610</name>
</gene>
<dbReference type="InterPro" id="IPR036890">
    <property type="entry name" value="HATPase_C_sf"/>
</dbReference>
<evidence type="ECO:0000256" key="13">
    <source>
        <dbReference type="SAM" id="Phobius"/>
    </source>
</evidence>
<dbReference type="FunFam" id="3.30.565.10:FF:000010">
    <property type="entry name" value="Sensor histidine kinase RcsC"/>
    <property type="match status" value="1"/>
</dbReference>
<dbReference type="PANTHER" id="PTHR43711:SF26">
    <property type="entry name" value="SENSOR HISTIDINE KINASE RCSC"/>
    <property type="match status" value="1"/>
</dbReference>
<dbReference type="Gene3D" id="1.10.287.130">
    <property type="match status" value="1"/>
</dbReference>
<keyword evidence="10" id="KW-0902">Two-component regulatory system</keyword>
<dbReference type="PANTHER" id="PTHR43711">
    <property type="entry name" value="TWO-COMPONENT HISTIDINE KINASE"/>
    <property type="match status" value="1"/>
</dbReference>
<dbReference type="RefSeq" id="WP_076172847.1">
    <property type="nucleotide sequence ID" value="NZ_MRTP01000006.1"/>
</dbReference>
<dbReference type="Gene3D" id="3.30.565.10">
    <property type="entry name" value="Histidine kinase-like ATPase, C-terminal domain"/>
    <property type="match status" value="1"/>
</dbReference>
<keyword evidence="12" id="KW-0175">Coiled coil</keyword>
<evidence type="ECO:0000256" key="5">
    <source>
        <dbReference type="ARBA" id="ARBA00022553"/>
    </source>
</evidence>
<evidence type="ECO:0000256" key="6">
    <source>
        <dbReference type="ARBA" id="ARBA00022679"/>
    </source>
</evidence>
<dbReference type="InterPro" id="IPR003594">
    <property type="entry name" value="HATPase_dom"/>
</dbReference>
<keyword evidence="13" id="KW-0812">Transmembrane</keyword>
<evidence type="ECO:0000256" key="7">
    <source>
        <dbReference type="ARBA" id="ARBA00022741"/>
    </source>
</evidence>
<dbReference type="Pfam" id="PF00512">
    <property type="entry name" value="HisKA"/>
    <property type="match status" value="1"/>
</dbReference>
<dbReference type="CDD" id="cd16922">
    <property type="entry name" value="HATPase_EvgS-ArcB-TorS-like"/>
    <property type="match status" value="1"/>
</dbReference>
<comment type="similarity">
    <text evidence="3">In the N-terminal section; belongs to the phytochrome family.</text>
</comment>
<dbReference type="SUPFAM" id="SSF55874">
    <property type="entry name" value="ATPase domain of HSP90 chaperone/DNA topoisomerase II/histidine kinase"/>
    <property type="match status" value="1"/>
</dbReference>
<accession>A0A1R1ELG6</accession>
<evidence type="ECO:0000256" key="12">
    <source>
        <dbReference type="SAM" id="Coils"/>
    </source>
</evidence>
<comment type="subcellular location">
    <subcellularLocation>
        <location evidence="2">Membrane</location>
    </subcellularLocation>
</comment>
<keyword evidence="7" id="KW-0547">Nucleotide-binding</keyword>
<feature type="transmembrane region" description="Helical" evidence="13">
    <location>
        <begin position="138"/>
        <end position="161"/>
    </location>
</feature>
<reference evidence="15 16" key="1">
    <citation type="submission" date="2016-11" db="EMBL/GenBank/DDBJ databases">
        <title>Paenibacillus species isolates.</title>
        <authorList>
            <person name="Beno S.M."/>
        </authorList>
    </citation>
    <scope>NUCLEOTIDE SEQUENCE [LARGE SCALE GENOMIC DNA]</scope>
    <source>
        <strain evidence="15 16">FSL R5-0378</strain>
    </source>
</reference>
<feature type="transmembrane region" description="Helical" evidence="13">
    <location>
        <begin position="36"/>
        <end position="57"/>
    </location>
</feature>
<evidence type="ECO:0000313" key="16">
    <source>
        <dbReference type="Proteomes" id="UP000187172"/>
    </source>
</evidence>
<feature type="transmembrane region" description="Helical" evidence="13">
    <location>
        <begin position="106"/>
        <end position="126"/>
    </location>
</feature>
<dbReference type="SMART" id="SM00387">
    <property type="entry name" value="HATPase_c"/>
    <property type="match status" value="1"/>
</dbReference>
<dbReference type="EMBL" id="MRTP01000006">
    <property type="protein sequence ID" value="OMF52674.1"/>
    <property type="molecule type" value="Genomic_DNA"/>
</dbReference>
<comment type="catalytic activity">
    <reaction evidence="1">
        <text>ATP + protein L-histidine = ADP + protein N-phospho-L-histidine.</text>
        <dbReference type="EC" id="2.7.13.3"/>
    </reaction>
</comment>
<evidence type="ECO:0000256" key="10">
    <source>
        <dbReference type="ARBA" id="ARBA00023012"/>
    </source>
</evidence>
<dbReference type="InterPro" id="IPR050736">
    <property type="entry name" value="Sensor_HK_Regulatory"/>
</dbReference>
<keyword evidence="9" id="KW-0067">ATP-binding</keyword>
<dbReference type="PRINTS" id="PR00344">
    <property type="entry name" value="BCTRLSENSOR"/>
</dbReference>
<feature type="coiled-coil region" evidence="12">
    <location>
        <begin position="203"/>
        <end position="230"/>
    </location>
</feature>
<dbReference type="SUPFAM" id="SSF47384">
    <property type="entry name" value="Homodimeric domain of signal transducing histidine kinase"/>
    <property type="match status" value="1"/>
</dbReference>
<dbReference type="CDD" id="cd00082">
    <property type="entry name" value="HisKA"/>
    <property type="match status" value="1"/>
</dbReference>
<evidence type="ECO:0000256" key="11">
    <source>
        <dbReference type="ARBA" id="ARBA00074306"/>
    </source>
</evidence>
<evidence type="ECO:0000259" key="14">
    <source>
        <dbReference type="PROSITE" id="PS50109"/>
    </source>
</evidence>
<comment type="caution">
    <text evidence="15">The sequence shown here is derived from an EMBL/GenBank/DDBJ whole genome shotgun (WGS) entry which is preliminary data.</text>
</comment>
<dbReference type="AlphaFoldDB" id="A0A1R1ELG6"/>
<proteinExistence type="inferred from homology"/>
<evidence type="ECO:0000256" key="4">
    <source>
        <dbReference type="ARBA" id="ARBA00012438"/>
    </source>
</evidence>
<evidence type="ECO:0000313" key="15">
    <source>
        <dbReference type="EMBL" id="OMF52674.1"/>
    </source>
</evidence>
<feature type="transmembrane region" description="Helical" evidence="13">
    <location>
        <begin position="167"/>
        <end position="186"/>
    </location>
</feature>
<name>A0A1R1ELG6_9BACL</name>
<keyword evidence="8 15" id="KW-0418">Kinase</keyword>